<dbReference type="EMBL" id="GGEC01046830">
    <property type="protein sequence ID" value="MBX27314.1"/>
    <property type="molecule type" value="Transcribed_RNA"/>
</dbReference>
<keyword evidence="4" id="KW-0479">Metal-binding</keyword>
<comment type="function">
    <text evidence="4">Required for vesicle-mediated transport. Catalyzes the fusion of transport vesicles within the Golgi cisternae. Is also required for transport from the endoplasmic reticulum to the Golgi stack. Seems to function as a fusion protein required for the delivery of cargo proteins to all compartments of the Golgi stack independent of vesicle origin.</text>
</comment>
<evidence type="ECO:0000256" key="1">
    <source>
        <dbReference type="ARBA" id="ARBA00006914"/>
    </source>
</evidence>
<accession>A0A2P2MAT6</accession>
<name>A0A2P2MAT6_RHIMU</name>
<evidence type="ECO:0000256" key="2">
    <source>
        <dbReference type="ARBA" id="ARBA00022741"/>
    </source>
</evidence>
<dbReference type="EC" id="3.6.4.6" evidence="4"/>
<dbReference type="GO" id="GO:0043001">
    <property type="term" value="P:Golgi to plasma membrane protein transport"/>
    <property type="evidence" value="ECO:0007669"/>
    <property type="project" value="TreeGrafter"/>
</dbReference>
<keyword evidence="2 4" id="KW-0547">Nucleotide-binding</keyword>
<keyword evidence="4" id="KW-0460">Magnesium</keyword>
<dbReference type="Gene3D" id="3.40.50.300">
    <property type="entry name" value="P-loop containing nucleotide triphosphate hydrolases"/>
    <property type="match status" value="1"/>
</dbReference>
<comment type="similarity">
    <text evidence="1 4">Belongs to the AAA ATPase family.</text>
</comment>
<keyword evidence="3 4" id="KW-0067">ATP-binding</keyword>
<dbReference type="PANTHER" id="PTHR23078:SF3">
    <property type="entry name" value="VESICLE-FUSING ATPASE"/>
    <property type="match status" value="1"/>
</dbReference>
<evidence type="ECO:0000313" key="5">
    <source>
        <dbReference type="EMBL" id="MBX27314.1"/>
    </source>
</evidence>
<comment type="cofactor">
    <cofactor evidence="4">
        <name>Mg(2+)</name>
        <dbReference type="ChEBI" id="CHEBI:18420"/>
    </cofactor>
    <text evidence="4">Binds 1 Mg(2+) ion per subunit.</text>
</comment>
<keyword evidence="4" id="KW-0653">Protein transport</keyword>
<protein>
    <recommendedName>
        <fullName evidence="4">Vesicle-fusing ATPase</fullName>
        <ecNumber evidence="4">3.6.4.6</ecNumber>
    </recommendedName>
</protein>
<reference evidence="5" key="1">
    <citation type="submission" date="2018-02" db="EMBL/GenBank/DDBJ databases">
        <title>Rhizophora mucronata_Transcriptome.</title>
        <authorList>
            <person name="Meera S.P."/>
            <person name="Sreeshan A."/>
            <person name="Augustine A."/>
        </authorList>
    </citation>
    <scope>NUCLEOTIDE SEQUENCE</scope>
    <source>
        <tissue evidence="5">Leaf</tissue>
    </source>
</reference>
<dbReference type="GO" id="GO:0006891">
    <property type="term" value="P:intra-Golgi vesicle-mediated transport"/>
    <property type="evidence" value="ECO:0007669"/>
    <property type="project" value="TreeGrafter"/>
</dbReference>
<proteinExistence type="inferred from homology"/>
<keyword evidence="4" id="KW-0931">ER-Golgi transport</keyword>
<organism evidence="5">
    <name type="scientific">Rhizophora mucronata</name>
    <name type="common">Asiatic mangrove</name>
    <dbReference type="NCBI Taxonomy" id="61149"/>
    <lineage>
        <taxon>Eukaryota</taxon>
        <taxon>Viridiplantae</taxon>
        <taxon>Streptophyta</taxon>
        <taxon>Embryophyta</taxon>
        <taxon>Tracheophyta</taxon>
        <taxon>Spermatophyta</taxon>
        <taxon>Magnoliopsida</taxon>
        <taxon>eudicotyledons</taxon>
        <taxon>Gunneridae</taxon>
        <taxon>Pentapetalae</taxon>
        <taxon>rosids</taxon>
        <taxon>fabids</taxon>
        <taxon>Malpighiales</taxon>
        <taxon>Rhizophoraceae</taxon>
        <taxon>Rhizophora</taxon>
    </lineage>
</organism>
<comment type="catalytic activity">
    <reaction evidence="4">
        <text>ATP + H2O = ADP + phosphate + H(+)</text>
        <dbReference type="Rhea" id="RHEA:13065"/>
        <dbReference type="ChEBI" id="CHEBI:15377"/>
        <dbReference type="ChEBI" id="CHEBI:15378"/>
        <dbReference type="ChEBI" id="CHEBI:30616"/>
        <dbReference type="ChEBI" id="CHEBI:43474"/>
        <dbReference type="ChEBI" id="CHEBI:456216"/>
        <dbReference type="EC" id="3.6.4.6"/>
    </reaction>
</comment>
<sequence>MSVLPKVLYARVSKVVNGPEMMSKWIGELEKNIRELFNDADEDYRKYGNVIIMHVC</sequence>
<dbReference type="GO" id="GO:0046872">
    <property type="term" value="F:metal ion binding"/>
    <property type="evidence" value="ECO:0007669"/>
    <property type="project" value="UniProtKB-UniRule"/>
</dbReference>
<dbReference type="InterPro" id="IPR039812">
    <property type="entry name" value="Vesicle-fus_ATPase"/>
</dbReference>
<dbReference type="AlphaFoldDB" id="A0A2P2MAT6"/>
<dbReference type="PANTHER" id="PTHR23078">
    <property type="entry name" value="VESICULAR-FUSION PROTEIN NSF"/>
    <property type="match status" value="1"/>
</dbReference>
<keyword evidence="4" id="KW-0813">Transport</keyword>
<keyword evidence="4" id="KW-0963">Cytoplasm</keyword>
<comment type="subcellular location">
    <subcellularLocation>
        <location evidence="4">Cytoplasm</location>
    </subcellularLocation>
</comment>
<dbReference type="GO" id="GO:0035494">
    <property type="term" value="P:SNARE complex disassembly"/>
    <property type="evidence" value="ECO:0007669"/>
    <property type="project" value="InterPro"/>
</dbReference>
<keyword evidence="4" id="KW-0378">Hydrolase</keyword>
<dbReference type="GO" id="GO:0016887">
    <property type="term" value="F:ATP hydrolysis activity"/>
    <property type="evidence" value="ECO:0007669"/>
    <property type="project" value="InterPro"/>
</dbReference>
<dbReference type="GO" id="GO:0005524">
    <property type="term" value="F:ATP binding"/>
    <property type="evidence" value="ECO:0007669"/>
    <property type="project" value="UniProtKB-UniRule"/>
</dbReference>
<dbReference type="GO" id="GO:0005795">
    <property type="term" value="C:Golgi stack"/>
    <property type="evidence" value="ECO:0007669"/>
    <property type="project" value="TreeGrafter"/>
</dbReference>
<evidence type="ECO:0000256" key="4">
    <source>
        <dbReference type="RuleBase" id="RU367045"/>
    </source>
</evidence>
<evidence type="ECO:0000256" key="3">
    <source>
        <dbReference type="ARBA" id="ARBA00022840"/>
    </source>
</evidence>
<dbReference type="InterPro" id="IPR027417">
    <property type="entry name" value="P-loop_NTPase"/>
</dbReference>